<feature type="region of interest" description="Disordered" evidence="1">
    <location>
        <begin position="189"/>
        <end position="218"/>
    </location>
</feature>
<sequence>MDIEMADKSTVKKSDQNDRDFFYIRVPNDDESDLSENDDENDEKNQIIDDEKEIDFDALLEQLNIKYAKIRDDISILVDKKNVTKGNWNPEKRVVQIVGKDYLKQYTPNAKCLTPFEALFLLECRSLAIYYLDILLSIEDAYELLLHDNREVKLYKIFSTLSRIGFYVQQIVSKPLEIPKIDIEKEQQSKSIKRTVMDDNDNDQNQIDSKKINTSNNENSNDNYAIITSIQPLKMENIPKLNKMDKELIQHFKSKDGSDEELSPSTNSYLYCVKKAARPANLSQLVRPLYSQKHKPLIPLGSILDTENLFQSIQQQAPLCFDNLGSKCPVSMLNIDFNIYQSQANKKQNHKPLFSVIVVDENQPTPSIEEIYHFRELIIKNGPILFAVLAQFTFNFYSFETLMAKNKFPRLWEQFYHHKGCKKLGSFSFIFIINCEDSNLVPGDSGCETN</sequence>
<evidence type="ECO:0000313" key="3">
    <source>
        <dbReference type="Proteomes" id="UP000887458"/>
    </source>
</evidence>
<keyword evidence="3" id="KW-1185">Reference proteome</keyword>
<reference evidence="2 3" key="1">
    <citation type="journal article" date="2018" name="J. Allergy Clin. Immunol.">
        <title>High-quality assembly of Dermatophagoides pteronyssinus genome and transcriptome reveals a wide range of novel allergens.</title>
        <authorList>
            <person name="Liu X.Y."/>
            <person name="Yang K.Y."/>
            <person name="Wang M.Q."/>
            <person name="Kwok J.S."/>
            <person name="Zeng X."/>
            <person name="Yang Z."/>
            <person name="Xiao X.J."/>
            <person name="Lau C.P."/>
            <person name="Li Y."/>
            <person name="Huang Z.M."/>
            <person name="Ba J.G."/>
            <person name="Yim A.K."/>
            <person name="Ouyang C.Y."/>
            <person name="Ngai S.M."/>
            <person name="Chan T.F."/>
            <person name="Leung E.L."/>
            <person name="Liu L."/>
            <person name="Liu Z.G."/>
            <person name="Tsui S.K."/>
        </authorList>
    </citation>
    <scope>NUCLEOTIDE SEQUENCE [LARGE SCALE GENOMIC DNA]</scope>
    <source>
        <strain evidence="2">Derp</strain>
    </source>
</reference>
<keyword evidence="2" id="KW-0378">Hydrolase</keyword>
<dbReference type="Proteomes" id="UP000887458">
    <property type="component" value="Unassembled WGS sequence"/>
</dbReference>
<dbReference type="PANTHER" id="PTHR21027:SF1">
    <property type="entry name" value="TRNA-SPLICING ENDONUCLEASE SUBUNIT SEN54"/>
    <property type="match status" value="1"/>
</dbReference>
<feature type="compositionally biased region" description="Low complexity" evidence="1">
    <location>
        <begin position="203"/>
        <end position="218"/>
    </location>
</feature>
<proteinExistence type="predicted"/>
<comment type="caution">
    <text evidence="2">The sequence shown here is derived from an EMBL/GenBank/DDBJ whole genome shotgun (WGS) entry which is preliminary data.</text>
</comment>
<reference evidence="2 3" key="2">
    <citation type="journal article" date="2022" name="Mol. Biol. Evol.">
        <title>Comparative Genomics Reveals Insights into the Divergent Evolution of Astigmatic Mites and Household Pest Adaptations.</title>
        <authorList>
            <person name="Xiong Q."/>
            <person name="Wan A.T."/>
            <person name="Liu X."/>
            <person name="Fung C.S."/>
            <person name="Xiao X."/>
            <person name="Malainual N."/>
            <person name="Hou J."/>
            <person name="Wang L."/>
            <person name="Wang M."/>
            <person name="Yang K.Y."/>
            <person name="Cui Y."/>
            <person name="Leung E.L."/>
            <person name="Nong W."/>
            <person name="Shin S.K."/>
            <person name="Au S.W."/>
            <person name="Jeong K.Y."/>
            <person name="Chew F.T."/>
            <person name="Hui J.H."/>
            <person name="Leung T.F."/>
            <person name="Tungtrongchitr A."/>
            <person name="Zhong N."/>
            <person name="Liu Z."/>
            <person name="Tsui S.K."/>
        </authorList>
    </citation>
    <scope>NUCLEOTIDE SEQUENCE [LARGE SCALE GENOMIC DNA]</scope>
    <source>
        <strain evidence="2">Derp</strain>
    </source>
</reference>
<keyword evidence="2" id="KW-0255">Endonuclease</keyword>
<name>A0ABQ8ITY1_DERPT</name>
<feature type="region of interest" description="Disordered" evidence="1">
    <location>
        <begin position="26"/>
        <end position="47"/>
    </location>
</feature>
<feature type="compositionally biased region" description="Acidic residues" evidence="1">
    <location>
        <begin position="29"/>
        <end position="42"/>
    </location>
</feature>
<dbReference type="EMBL" id="NJHN03000119">
    <property type="protein sequence ID" value="KAH9413763.1"/>
    <property type="molecule type" value="Genomic_DNA"/>
</dbReference>
<evidence type="ECO:0000313" key="2">
    <source>
        <dbReference type="EMBL" id="KAH9413763.1"/>
    </source>
</evidence>
<organism evidence="2 3">
    <name type="scientific">Dermatophagoides pteronyssinus</name>
    <name type="common">European house dust mite</name>
    <dbReference type="NCBI Taxonomy" id="6956"/>
    <lineage>
        <taxon>Eukaryota</taxon>
        <taxon>Metazoa</taxon>
        <taxon>Ecdysozoa</taxon>
        <taxon>Arthropoda</taxon>
        <taxon>Chelicerata</taxon>
        <taxon>Arachnida</taxon>
        <taxon>Acari</taxon>
        <taxon>Acariformes</taxon>
        <taxon>Sarcoptiformes</taxon>
        <taxon>Astigmata</taxon>
        <taxon>Psoroptidia</taxon>
        <taxon>Analgoidea</taxon>
        <taxon>Pyroglyphidae</taxon>
        <taxon>Dermatophagoidinae</taxon>
        <taxon>Dermatophagoides</taxon>
    </lineage>
</organism>
<keyword evidence="2" id="KW-0540">Nuclease</keyword>
<accession>A0ABQ8ITY1</accession>
<evidence type="ECO:0000256" key="1">
    <source>
        <dbReference type="SAM" id="MobiDB-lite"/>
    </source>
</evidence>
<dbReference type="PANTHER" id="PTHR21027">
    <property type="entry name" value="TRNA-SPLICING ENDONUCLEASE SUBUNIT SEN54"/>
    <property type="match status" value="1"/>
</dbReference>
<gene>
    <name evidence="2" type="primary">TSEN54</name>
    <name evidence="2" type="ORF">DERP_012096</name>
</gene>
<dbReference type="InterPro" id="IPR024337">
    <property type="entry name" value="tRNA_splic_suSen54"/>
</dbReference>
<dbReference type="GO" id="GO:0004519">
    <property type="term" value="F:endonuclease activity"/>
    <property type="evidence" value="ECO:0007669"/>
    <property type="project" value="UniProtKB-KW"/>
</dbReference>
<protein>
    <submittedName>
        <fullName evidence="2">tRNA splicing endonuclease 54</fullName>
    </submittedName>
</protein>